<dbReference type="Proteomes" id="UP001597368">
    <property type="component" value="Unassembled WGS sequence"/>
</dbReference>
<feature type="region of interest" description="Disordered" evidence="2">
    <location>
        <begin position="255"/>
        <end position="274"/>
    </location>
</feature>
<dbReference type="EMBL" id="JBHUFV010000052">
    <property type="protein sequence ID" value="MFD1936890.1"/>
    <property type="molecule type" value="Genomic_DNA"/>
</dbReference>
<dbReference type="GO" id="GO:0016787">
    <property type="term" value="F:hydrolase activity"/>
    <property type="evidence" value="ECO:0007669"/>
    <property type="project" value="UniProtKB-KW"/>
</dbReference>
<comment type="caution">
    <text evidence="4">The sequence shown here is derived from an EMBL/GenBank/DDBJ whole genome shotgun (WGS) entry which is preliminary data.</text>
</comment>
<feature type="compositionally biased region" description="Gly residues" evidence="2">
    <location>
        <begin position="262"/>
        <end position="274"/>
    </location>
</feature>
<reference evidence="5" key="1">
    <citation type="journal article" date="2019" name="Int. J. Syst. Evol. Microbiol.">
        <title>The Global Catalogue of Microorganisms (GCM) 10K type strain sequencing project: providing services to taxonomists for standard genome sequencing and annotation.</title>
        <authorList>
            <consortium name="The Broad Institute Genomics Platform"/>
            <consortium name="The Broad Institute Genome Sequencing Center for Infectious Disease"/>
            <person name="Wu L."/>
            <person name="Ma J."/>
        </authorList>
    </citation>
    <scope>NUCLEOTIDE SEQUENCE [LARGE SCALE GENOMIC DNA]</scope>
    <source>
        <strain evidence="5">ICMP 6774ER</strain>
    </source>
</reference>
<proteinExistence type="predicted"/>
<dbReference type="SUPFAM" id="SSF56317">
    <property type="entry name" value="Carbon-nitrogen hydrolase"/>
    <property type="match status" value="1"/>
</dbReference>
<dbReference type="InterPro" id="IPR003010">
    <property type="entry name" value="C-N_Hydrolase"/>
</dbReference>
<evidence type="ECO:0000259" key="3">
    <source>
        <dbReference type="PROSITE" id="PS50263"/>
    </source>
</evidence>
<name>A0ABW4T4M3_9ACTN</name>
<organism evidence="4 5">
    <name type="scientific">Nonomuraea mangrovi</name>
    <dbReference type="NCBI Taxonomy" id="2316207"/>
    <lineage>
        <taxon>Bacteria</taxon>
        <taxon>Bacillati</taxon>
        <taxon>Actinomycetota</taxon>
        <taxon>Actinomycetes</taxon>
        <taxon>Streptosporangiales</taxon>
        <taxon>Streptosporangiaceae</taxon>
        <taxon>Nonomuraea</taxon>
    </lineage>
</organism>
<dbReference type="CDD" id="cd07197">
    <property type="entry name" value="nitrilase"/>
    <property type="match status" value="1"/>
</dbReference>
<gene>
    <name evidence="4" type="ORF">ACFSKW_36010</name>
</gene>
<dbReference type="Pfam" id="PF00795">
    <property type="entry name" value="CN_hydrolase"/>
    <property type="match status" value="1"/>
</dbReference>
<dbReference type="InterPro" id="IPR050345">
    <property type="entry name" value="Aliph_Amidase/BUP"/>
</dbReference>
<dbReference type="PANTHER" id="PTHR43674:SF2">
    <property type="entry name" value="BETA-UREIDOPROPIONASE"/>
    <property type="match status" value="1"/>
</dbReference>
<evidence type="ECO:0000313" key="4">
    <source>
        <dbReference type="EMBL" id="MFD1936890.1"/>
    </source>
</evidence>
<dbReference type="PROSITE" id="PS50263">
    <property type="entry name" value="CN_HYDROLASE"/>
    <property type="match status" value="1"/>
</dbReference>
<dbReference type="InterPro" id="IPR036526">
    <property type="entry name" value="C-N_Hydrolase_sf"/>
</dbReference>
<protein>
    <submittedName>
        <fullName evidence="4">Carbon-nitrogen hydrolase family protein</fullName>
    </submittedName>
</protein>
<keyword evidence="5" id="KW-1185">Reference proteome</keyword>
<dbReference type="Gene3D" id="3.60.110.10">
    <property type="entry name" value="Carbon-nitrogen hydrolase"/>
    <property type="match status" value="1"/>
</dbReference>
<feature type="domain" description="CN hydrolase" evidence="3">
    <location>
        <begin position="6"/>
        <end position="241"/>
    </location>
</feature>
<dbReference type="PANTHER" id="PTHR43674">
    <property type="entry name" value="NITRILASE C965.09-RELATED"/>
    <property type="match status" value="1"/>
</dbReference>
<evidence type="ECO:0000256" key="2">
    <source>
        <dbReference type="SAM" id="MobiDB-lite"/>
    </source>
</evidence>
<dbReference type="RefSeq" id="WP_379577571.1">
    <property type="nucleotide sequence ID" value="NZ_JBHUFV010000052.1"/>
</dbReference>
<accession>A0ABW4T4M3</accession>
<evidence type="ECO:0000313" key="5">
    <source>
        <dbReference type="Proteomes" id="UP001597368"/>
    </source>
</evidence>
<sequence>MPTESLIVAVAQTSAEPGDVSTNAASAAALVHGAADLGARLLMFPQLSLVGYDLALFADPSSWVTENDPRLDVVRQAVQERELTAVVGAAYRRPDGTAWIASLVMRPGGGIHVHGKRNLHGVERDLFQPAGRGPLLDVDGWRVALALCLDAGMPGHAEDAARDGAEVYAGSALYTREEARRMDIHFAARAMDHRMYAVVANHAGTGPGWESCGGSGVWHPDGTRLTQAGTGPDLLTTVLSRGELQALRDRDALAGHPRGAAQGRGGVAVVDQGG</sequence>
<evidence type="ECO:0000256" key="1">
    <source>
        <dbReference type="ARBA" id="ARBA00022801"/>
    </source>
</evidence>
<keyword evidence="1 4" id="KW-0378">Hydrolase</keyword>